<gene>
    <name evidence="2" type="ORF">AOG27_08915</name>
</gene>
<evidence type="ECO:0000313" key="2">
    <source>
        <dbReference type="EMBL" id="KPM83762.1"/>
    </source>
</evidence>
<dbReference type="Proteomes" id="UP000050378">
    <property type="component" value="Unassembled WGS sequence"/>
</dbReference>
<dbReference type="PATRIC" id="fig|570156.3.peg.2848"/>
<dbReference type="Pfam" id="PF13508">
    <property type="entry name" value="Acetyltransf_7"/>
    <property type="match status" value="1"/>
</dbReference>
<dbReference type="RefSeq" id="WP_054552678.1">
    <property type="nucleotide sequence ID" value="NZ_LJTC01000005.1"/>
</dbReference>
<dbReference type="SUPFAM" id="SSF55729">
    <property type="entry name" value="Acyl-CoA N-acyltransferases (Nat)"/>
    <property type="match status" value="1"/>
</dbReference>
<protein>
    <submittedName>
        <fullName evidence="2">GNAT family acetyltransferase</fullName>
    </submittedName>
</protein>
<sequence>MAAFRFCLLEPIKTPLVNKFYDKHNARGRATKADQVWVAYKDSEIIAACRVQDQSGLLFLSTLYVDELWRGQRVASQLLAAVTARQKKVVFTFVYQNLIDFYLQNGFNYILTLPNSLQSLFELYAHRKIVAMHFTRDTVPS</sequence>
<dbReference type="STRING" id="570156.AOG27_08915"/>
<feature type="domain" description="N-acetyltransferase" evidence="1">
    <location>
        <begin position="1"/>
        <end position="137"/>
    </location>
</feature>
<organism evidence="2 3">
    <name type="scientific">Pseudoalteromonas lipolytica</name>
    <dbReference type="NCBI Taxonomy" id="570156"/>
    <lineage>
        <taxon>Bacteria</taxon>
        <taxon>Pseudomonadati</taxon>
        <taxon>Pseudomonadota</taxon>
        <taxon>Gammaproteobacteria</taxon>
        <taxon>Alteromonadales</taxon>
        <taxon>Pseudoalteromonadaceae</taxon>
        <taxon>Pseudoalteromonas</taxon>
    </lineage>
</organism>
<name>A0A0P7EKM5_9GAMM</name>
<dbReference type="GO" id="GO:0016747">
    <property type="term" value="F:acyltransferase activity, transferring groups other than amino-acyl groups"/>
    <property type="evidence" value="ECO:0007669"/>
    <property type="project" value="InterPro"/>
</dbReference>
<comment type="caution">
    <text evidence="2">The sequence shown here is derived from an EMBL/GenBank/DDBJ whole genome shotgun (WGS) entry which is preliminary data.</text>
</comment>
<keyword evidence="2" id="KW-0808">Transferase</keyword>
<dbReference type="Gene3D" id="3.40.630.30">
    <property type="match status" value="1"/>
</dbReference>
<dbReference type="EMBL" id="LJTC01000005">
    <property type="protein sequence ID" value="KPM83762.1"/>
    <property type="molecule type" value="Genomic_DNA"/>
</dbReference>
<dbReference type="PROSITE" id="PS51186">
    <property type="entry name" value="GNAT"/>
    <property type="match status" value="1"/>
</dbReference>
<accession>A0A0P7EKM5</accession>
<proteinExistence type="predicted"/>
<dbReference type="AlphaFoldDB" id="A0A0P7EKM5"/>
<dbReference type="CDD" id="cd04301">
    <property type="entry name" value="NAT_SF"/>
    <property type="match status" value="1"/>
</dbReference>
<dbReference type="InterPro" id="IPR016181">
    <property type="entry name" value="Acyl_CoA_acyltransferase"/>
</dbReference>
<dbReference type="InterPro" id="IPR000182">
    <property type="entry name" value="GNAT_dom"/>
</dbReference>
<reference evidence="2 3" key="1">
    <citation type="submission" date="2015-09" db="EMBL/GenBank/DDBJ databases">
        <title>Draft Genome Sequence of Pseudoalteromonas lipolytica UCD-48B.</title>
        <authorList>
            <person name="Krusor M."/>
            <person name="Coil D.A."/>
            <person name="Lang J.M."/>
            <person name="Eisen J.A."/>
            <person name="Alexiev A."/>
        </authorList>
    </citation>
    <scope>NUCLEOTIDE SEQUENCE [LARGE SCALE GENOMIC DNA]</scope>
    <source>
        <strain evidence="2 3">UCD-48B</strain>
    </source>
</reference>
<evidence type="ECO:0000259" key="1">
    <source>
        <dbReference type="PROSITE" id="PS51186"/>
    </source>
</evidence>
<evidence type="ECO:0000313" key="3">
    <source>
        <dbReference type="Proteomes" id="UP000050378"/>
    </source>
</evidence>
<dbReference type="OrthoDB" id="8780005at2"/>